<dbReference type="EMBL" id="LT594324">
    <property type="protein sequence ID" value="SBT43085.1"/>
    <property type="molecule type" value="Genomic_DNA"/>
</dbReference>
<dbReference type="Proteomes" id="UP000198765">
    <property type="component" value="Chromosome I"/>
</dbReference>
<evidence type="ECO:0000259" key="7">
    <source>
        <dbReference type="Pfam" id="PF02608"/>
    </source>
</evidence>
<comment type="similarity">
    <text evidence="2">Belongs to the BMP lipoprotein family.</text>
</comment>
<keyword evidence="3" id="KW-1003">Cell membrane</keyword>
<evidence type="ECO:0000256" key="4">
    <source>
        <dbReference type="ARBA" id="ARBA00022729"/>
    </source>
</evidence>
<evidence type="ECO:0000256" key="2">
    <source>
        <dbReference type="ARBA" id="ARBA00008610"/>
    </source>
</evidence>
<evidence type="ECO:0000313" key="8">
    <source>
        <dbReference type="EMBL" id="SBT43085.1"/>
    </source>
</evidence>
<feature type="domain" description="ABC transporter substrate-binding protein PnrA-like" evidence="7">
    <location>
        <begin position="60"/>
        <end position="359"/>
    </location>
</feature>
<keyword evidence="5" id="KW-0472">Membrane</keyword>
<dbReference type="PANTHER" id="PTHR34296">
    <property type="entry name" value="TRANSCRIPTIONAL ACTIVATOR PROTEIN MED"/>
    <property type="match status" value="1"/>
</dbReference>
<evidence type="ECO:0000256" key="3">
    <source>
        <dbReference type="ARBA" id="ARBA00022475"/>
    </source>
</evidence>
<dbReference type="SUPFAM" id="SSF53822">
    <property type="entry name" value="Periplasmic binding protein-like I"/>
    <property type="match status" value="1"/>
</dbReference>
<dbReference type="GO" id="GO:0005886">
    <property type="term" value="C:plasma membrane"/>
    <property type="evidence" value="ECO:0007669"/>
    <property type="project" value="UniProtKB-SubCell"/>
</dbReference>
<dbReference type="CDD" id="cd19964">
    <property type="entry name" value="PBP1_BMP-like"/>
    <property type="match status" value="1"/>
</dbReference>
<dbReference type="AlphaFoldDB" id="A0A1A8ZGE2"/>
<dbReference type="PANTHER" id="PTHR34296:SF2">
    <property type="entry name" value="ABC TRANSPORTER GUANOSINE-BINDING PROTEIN NUPN"/>
    <property type="match status" value="1"/>
</dbReference>
<comment type="subcellular location">
    <subcellularLocation>
        <location evidence="1">Cell membrane</location>
        <topology evidence="1">Lipid-anchor</topology>
    </subcellularLocation>
</comment>
<protein>
    <submittedName>
        <fullName evidence="8">Basic membrane protein A</fullName>
    </submittedName>
</protein>
<gene>
    <name evidence="8" type="ORF">GA0070621_1687</name>
</gene>
<evidence type="ECO:0000256" key="6">
    <source>
        <dbReference type="ARBA" id="ARBA00023288"/>
    </source>
</evidence>
<dbReference type="Gene3D" id="3.40.50.2300">
    <property type="match status" value="2"/>
</dbReference>
<accession>A0A1A8ZGE2</accession>
<keyword evidence="6" id="KW-0449">Lipoprotein</keyword>
<proteinExistence type="inferred from homology"/>
<dbReference type="Pfam" id="PF02608">
    <property type="entry name" value="Bmp"/>
    <property type="match status" value="1"/>
</dbReference>
<sequence length="364" mass="38276">MIQTVRTTPETHLRKGAMMKNLHVRRRSLVALAAVATAAVTLSACSSGGTDAAGKGDGTNVVYVMSDNLGDKGFNDSAAAGFDRAKAEGAGTKLLQASPSDPQLWRQNLEAVANSGQYDLIFTGPGMHDNLAAVAPQHPDQKYVFFDDELKAPNVLSIRYAQNEGSYLAGVLAANASLDPKTFPLSKGNKKVGIVAGQDLPGIQEFIVGFKQGVASVDPGIGVNISFVGNFNDAQKAYDLTTTLFNSGADVVYNVAGPAGLGILKAAADTNHYAIGVDSDQNGLHPKNVLASMLKQIGNSVYDSVKKYEKGEITFGETVVYGLDNDGVALVYNDALVPAEVKQKIDVAKQKVVSGEVKVDSVLK</sequence>
<name>A0A1A8ZGE2_9ACTN</name>
<evidence type="ECO:0000313" key="9">
    <source>
        <dbReference type="Proteomes" id="UP000198765"/>
    </source>
</evidence>
<evidence type="ECO:0000256" key="5">
    <source>
        <dbReference type="ARBA" id="ARBA00023136"/>
    </source>
</evidence>
<dbReference type="InterPro" id="IPR003760">
    <property type="entry name" value="PnrA-like"/>
</dbReference>
<organism evidence="8 9">
    <name type="scientific">Micromonospora narathiwatensis</name>
    <dbReference type="NCBI Taxonomy" id="299146"/>
    <lineage>
        <taxon>Bacteria</taxon>
        <taxon>Bacillati</taxon>
        <taxon>Actinomycetota</taxon>
        <taxon>Actinomycetes</taxon>
        <taxon>Micromonosporales</taxon>
        <taxon>Micromonosporaceae</taxon>
        <taxon>Micromonospora</taxon>
    </lineage>
</organism>
<dbReference type="InterPro" id="IPR028082">
    <property type="entry name" value="Peripla_BP_I"/>
</dbReference>
<dbReference type="PATRIC" id="fig|299146.4.peg.1745"/>
<reference evidence="8 9" key="1">
    <citation type="submission" date="2016-06" db="EMBL/GenBank/DDBJ databases">
        <authorList>
            <person name="Kjaerup R.B."/>
            <person name="Dalgaard T.S."/>
            <person name="Juul-Madsen H.R."/>
        </authorList>
    </citation>
    <scope>NUCLEOTIDE SEQUENCE [LARGE SCALE GENOMIC DNA]</scope>
    <source>
        <strain evidence="8 9">DSM 45248</strain>
    </source>
</reference>
<keyword evidence="4" id="KW-0732">Signal</keyword>
<dbReference type="InterPro" id="IPR050957">
    <property type="entry name" value="BMP_lipoprotein"/>
</dbReference>
<evidence type="ECO:0000256" key="1">
    <source>
        <dbReference type="ARBA" id="ARBA00004193"/>
    </source>
</evidence>
<keyword evidence="9" id="KW-1185">Reference proteome</keyword>